<evidence type="ECO:0000313" key="7">
    <source>
        <dbReference type="Proteomes" id="UP000823521"/>
    </source>
</evidence>
<dbReference type="InterPro" id="IPR050103">
    <property type="entry name" value="Class-III_PLP-dep_AT"/>
</dbReference>
<reference evidence="6 7" key="1">
    <citation type="submission" date="2019-12" db="EMBL/GenBank/DDBJ databases">
        <title>Whole genome sequencing of endophytic Actinobacterium Micromonospora sp. MPMI6T.</title>
        <authorList>
            <person name="Evv R."/>
            <person name="Podile A.R."/>
        </authorList>
    </citation>
    <scope>NUCLEOTIDE SEQUENCE [LARGE SCALE GENOMIC DNA]</scope>
    <source>
        <strain evidence="6 7">MPMI6</strain>
    </source>
</reference>
<comment type="cofactor">
    <cofactor evidence="1">
        <name>pyridoxal 5'-phosphate</name>
        <dbReference type="ChEBI" id="CHEBI:597326"/>
    </cofactor>
</comment>
<dbReference type="GO" id="GO:0008483">
    <property type="term" value="F:transaminase activity"/>
    <property type="evidence" value="ECO:0007669"/>
    <property type="project" value="UniProtKB-KW"/>
</dbReference>
<dbReference type="InterPro" id="IPR015422">
    <property type="entry name" value="PyrdxlP-dep_Trfase_small"/>
</dbReference>
<evidence type="ECO:0000256" key="1">
    <source>
        <dbReference type="ARBA" id="ARBA00001933"/>
    </source>
</evidence>
<dbReference type="SUPFAM" id="SSF53383">
    <property type="entry name" value="PLP-dependent transferases"/>
    <property type="match status" value="1"/>
</dbReference>
<dbReference type="Proteomes" id="UP000823521">
    <property type="component" value="Unassembled WGS sequence"/>
</dbReference>
<dbReference type="Gene3D" id="3.40.640.10">
    <property type="entry name" value="Type I PLP-dependent aspartate aminotransferase-like (Major domain)"/>
    <property type="match status" value="1"/>
</dbReference>
<dbReference type="RefSeq" id="WP_208815128.1">
    <property type="nucleotide sequence ID" value="NZ_WVUH01000173.1"/>
</dbReference>
<dbReference type="Pfam" id="PF00202">
    <property type="entry name" value="Aminotran_3"/>
    <property type="match status" value="1"/>
</dbReference>
<organism evidence="6 7">
    <name type="scientific">Micromonospora echinofusca</name>
    <dbReference type="NCBI Taxonomy" id="47858"/>
    <lineage>
        <taxon>Bacteria</taxon>
        <taxon>Bacillati</taxon>
        <taxon>Actinomycetota</taxon>
        <taxon>Actinomycetes</taxon>
        <taxon>Micromonosporales</taxon>
        <taxon>Micromonosporaceae</taxon>
        <taxon>Micromonospora</taxon>
    </lineage>
</organism>
<proteinExistence type="inferred from homology"/>
<protein>
    <submittedName>
        <fullName evidence="6">Aminotransferase class III-fold pyridoxal phosphate-dependent enzyme</fullName>
    </submittedName>
</protein>
<evidence type="ECO:0000256" key="3">
    <source>
        <dbReference type="ARBA" id="ARBA00022679"/>
    </source>
</evidence>
<dbReference type="PANTHER" id="PTHR11986">
    <property type="entry name" value="AMINOTRANSFERASE CLASS III"/>
    <property type="match status" value="1"/>
</dbReference>
<evidence type="ECO:0000313" key="6">
    <source>
        <dbReference type="EMBL" id="MBO4208156.1"/>
    </source>
</evidence>
<keyword evidence="4 5" id="KW-0663">Pyridoxal phosphate</keyword>
<dbReference type="InterPro" id="IPR005814">
    <property type="entry name" value="Aminotrans_3"/>
</dbReference>
<dbReference type="InterPro" id="IPR015421">
    <property type="entry name" value="PyrdxlP-dep_Trfase_major"/>
</dbReference>
<keyword evidence="2 6" id="KW-0032">Aminotransferase</keyword>
<dbReference type="PANTHER" id="PTHR11986:SF79">
    <property type="entry name" value="ACETYLORNITHINE AMINOTRANSFERASE, MITOCHONDRIAL"/>
    <property type="match status" value="1"/>
</dbReference>
<dbReference type="InterPro" id="IPR015424">
    <property type="entry name" value="PyrdxlP-dep_Trfase"/>
</dbReference>
<evidence type="ECO:0000256" key="2">
    <source>
        <dbReference type="ARBA" id="ARBA00022576"/>
    </source>
</evidence>
<dbReference type="Gene3D" id="3.90.1150.10">
    <property type="entry name" value="Aspartate Aminotransferase, domain 1"/>
    <property type="match status" value="1"/>
</dbReference>
<name>A0ABS3VUG8_MICEH</name>
<keyword evidence="3" id="KW-0808">Transferase</keyword>
<keyword evidence="7" id="KW-1185">Reference proteome</keyword>
<accession>A0ABS3VUG8</accession>
<dbReference type="CDD" id="cd00610">
    <property type="entry name" value="OAT_like"/>
    <property type="match status" value="1"/>
</dbReference>
<evidence type="ECO:0000256" key="4">
    <source>
        <dbReference type="ARBA" id="ARBA00022898"/>
    </source>
</evidence>
<sequence>MTPDTHWDAELTVLGPGISEAVQWAKLVVQHAEGMHLTDSTGRRVTDLMGGAGVNLLGHSHPAYLEAMGRQMSSWMIGAHAGAARLEMTRQLRQLLPAHLNRIQLYSGGSEAVESAIRLAKSATGRYEVLSFWQAFHGRTLGSLAHTSGASTALGPTAPGSIKAPYANCAHCPLKLTHPRCGLACVELTRAILREQSTGSLAAILVEPVQGRAGNIAPPAGYLAALRQLANDHGALLIADESLTGMGRTGAVLASDSPDSRPDIVVLGKGLGNGYPVSAVCASTTLMETGPYGSPSASSSSYGGFPLACQAVAVVAETVRVEQLAERARRLGDRILHRLRHDLADTPLVAGVHGRGLAIGVELHVTGKDQLRRVFQSLLHAGILVMTGGHTLRLYPPLTADAHELDAAVDALINVLQRHPAP</sequence>
<dbReference type="EMBL" id="WVUH01000173">
    <property type="protein sequence ID" value="MBO4208156.1"/>
    <property type="molecule type" value="Genomic_DNA"/>
</dbReference>
<dbReference type="PIRSF" id="PIRSF000521">
    <property type="entry name" value="Transaminase_4ab_Lys_Orn"/>
    <property type="match status" value="1"/>
</dbReference>
<gene>
    <name evidence="6" type="ORF">GSF22_19405</name>
</gene>
<evidence type="ECO:0000256" key="5">
    <source>
        <dbReference type="RuleBase" id="RU003560"/>
    </source>
</evidence>
<comment type="similarity">
    <text evidence="5">Belongs to the class-III pyridoxal-phosphate-dependent aminotransferase family.</text>
</comment>
<comment type="caution">
    <text evidence="6">The sequence shown here is derived from an EMBL/GenBank/DDBJ whole genome shotgun (WGS) entry which is preliminary data.</text>
</comment>